<accession>A0A1W1ZVF5</accession>
<dbReference type="PANTHER" id="PTHR35866">
    <property type="entry name" value="PUTATIVE-RELATED"/>
    <property type="match status" value="1"/>
</dbReference>
<dbReference type="Pfam" id="PF03692">
    <property type="entry name" value="CxxCxxCC"/>
    <property type="match status" value="1"/>
</dbReference>
<dbReference type="PANTHER" id="PTHR35866:SF1">
    <property type="entry name" value="YKGJ FAMILY CYSTEINE CLUSTER PROTEIN"/>
    <property type="match status" value="1"/>
</dbReference>
<keyword evidence="2" id="KW-1185">Reference proteome</keyword>
<gene>
    <name evidence="1" type="ORF">SAMN02746065_103225</name>
</gene>
<sequence length="246" mass="27255">MSDEMVPVSLEDDFSFVCSPDVSCFNQCCRDLNQFLTPYDVLRLKNALGISSHEFLKKYTLRHNGPESGLPVVTFKMDPANGYACPFVTPEGCSVYNDRPASCRMYPLARAVVRSRETGKTEEYFALIEEPHCHGFGGKSGQTVAQWLAGQDVVEHNAMNDKLVEVIGLKNRIMPGPLDGVDGDRFYMASYDLDTFREQICDKGLLSGLPVSAGDIKRAQGDDVALLELGLVWIKYVLFGVPIKAE</sequence>
<organism evidence="1 2">
    <name type="scientific">Desulfocicer vacuolatum DSM 3385</name>
    <dbReference type="NCBI Taxonomy" id="1121400"/>
    <lineage>
        <taxon>Bacteria</taxon>
        <taxon>Pseudomonadati</taxon>
        <taxon>Thermodesulfobacteriota</taxon>
        <taxon>Desulfobacteria</taxon>
        <taxon>Desulfobacterales</taxon>
        <taxon>Desulfobacteraceae</taxon>
        <taxon>Desulfocicer</taxon>
    </lineage>
</organism>
<dbReference type="RefSeq" id="WP_084067189.1">
    <property type="nucleotide sequence ID" value="NZ_FWXY01000003.1"/>
</dbReference>
<proteinExistence type="predicted"/>
<evidence type="ECO:0000313" key="2">
    <source>
        <dbReference type="Proteomes" id="UP000192418"/>
    </source>
</evidence>
<protein>
    <submittedName>
        <fullName evidence="1">Uncharacterized protein</fullName>
    </submittedName>
</protein>
<dbReference type="OrthoDB" id="9810361at2"/>
<dbReference type="STRING" id="1121400.SAMN02746065_103225"/>
<reference evidence="1 2" key="1">
    <citation type="submission" date="2017-04" db="EMBL/GenBank/DDBJ databases">
        <authorList>
            <person name="Afonso C.L."/>
            <person name="Miller P.J."/>
            <person name="Scott M.A."/>
            <person name="Spackman E."/>
            <person name="Goraichik I."/>
            <person name="Dimitrov K.M."/>
            <person name="Suarez D.L."/>
            <person name="Swayne D.E."/>
        </authorList>
    </citation>
    <scope>NUCLEOTIDE SEQUENCE [LARGE SCALE GENOMIC DNA]</scope>
    <source>
        <strain evidence="1 2">DSM 3385</strain>
    </source>
</reference>
<dbReference type="EMBL" id="FWXY01000003">
    <property type="protein sequence ID" value="SMC52410.1"/>
    <property type="molecule type" value="Genomic_DNA"/>
</dbReference>
<dbReference type="AlphaFoldDB" id="A0A1W1ZVF5"/>
<evidence type="ECO:0000313" key="1">
    <source>
        <dbReference type="EMBL" id="SMC52410.1"/>
    </source>
</evidence>
<name>A0A1W1ZVF5_9BACT</name>
<dbReference type="Proteomes" id="UP000192418">
    <property type="component" value="Unassembled WGS sequence"/>
</dbReference>
<dbReference type="InterPro" id="IPR005358">
    <property type="entry name" value="Puta_zinc/iron-chelating_dom"/>
</dbReference>